<evidence type="ECO:0000256" key="6">
    <source>
        <dbReference type="ARBA" id="ARBA00022989"/>
    </source>
</evidence>
<feature type="transmembrane region" description="Helical" evidence="9">
    <location>
        <begin position="308"/>
        <end position="326"/>
    </location>
</feature>
<evidence type="ECO:0000256" key="7">
    <source>
        <dbReference type="ARBA" id="ARBA00023065"/>
    </source>
</evidence>
<comment type="similarity">
    <text evidence="9">Belongs to the H(+)-translocating pyrophosphatase (TC 3.A.10) family. K(+)-stimulated subfamily.</text>
</comment>
<keyword evidence="6 9" id="KW-1133">Transmembrane helix</keyword>
<dbReference type="InterPro" id="IPR004131">
    <property type="entry name" value="PPase-energised_H-pump"/>
</dbReference>
<feature type="transmembrane region" description="Helical" evidence="9">
    <location>
        <begin position="280"/>
        <end position="299"/>
    </location>
</feature>
<reference evidence="11" key="1">
    <citation type="submission" date="2015-11" db="EMBL/GenBank/DDBJ databases">
        <authorList>
            <person name="Varghese N."/>
        </authorList>
    </citation>
    <scope>NUCLEOTIDE SEQUENCE [LARGE SCALE GENOMIC DNA]</scope>
</reference>
<evidence type="ECO:0000313" key="11">
    <source>
        <dbReference type="Proteomes" id="UP000320623"/>
    </source>
</evidence>
<evidence type="ECO:0000256" key="4">
    <source>
        <dbReference type="ARBA" id="ARBA00022842"/>
    </source>
</evidence>
<protein>
    <recommendedName>
        <fullName evidence="9">Putative K(+)-stimulated pyrophosphate-energized sodium pump</fullName>
        <ecNumber evidence="9">7.2.3.1</ecNumber>
    </recommendedName>
    <alternativeName>
        <fullName evidence="9">Membrane-bound sodium-translocating pyrophosphatase</fullName>
    </alternativeName>
    <alternativeName>
        <fullName evidence="9">Pyrophosphate-energized inorganic pyrophosphatase</fullName>
        <shortName evidence="9">Na(+)-PPase</shortName>
    </alternativeName>
</protein>
<dbReference type="GO" id="GO:0009678">
    <property type="term" value="F:diphosphate hydrolysis-driven proton transmembrane transporter activity"/>
    <property type="evidence" value="ECO:0007669"/>
    <property type="project" value="UniProtKB-UniRule"/>
</dbReference>
<evidence type="ECO:0000256" key="2">
    <source>
        <dbReference type="ARBA" id="ARBA00022448"/>
    </source>
</evidence>
<gene>
    <name evidence="9" type="primary">hppA</name>
    <name evidence="10" type="ORF">JGI1_01700</name>
</gene>
<dbReference type="STRING" id="1643428.GCA_001442855_01664"/>
<dbReference type="AlphaFoldDB" id="A0A0S4N752"/>
<feature type="transmembrane region" description="Helical" evidence="9">
    <location>
        <begin position="440"/>
        <end position="461"/>
    </location>
</feature>
<keyword evidence="5 9" id="KW-1278">Translocase</keyword>
<evidence type="ECO:0000256" key="5">
    <source>
        <dbReference type="ARBA" id="ARBA00022967"/>
    </source>
</evidence>
<feature type="transmembrane region" description="Helical" evidence="9">
    <location>
        <begin position="54"/>
        <end position="72"/>
    </location>
</feature>
<dbReference type="GO" id="GO:0005886">
    <property type="term" value="C:plasma membrane"/>
    <property type="evidence" value="ECO:0007669"/>
    <property type="project" value="UniProtKB-SubCell"/>
</dbReference>
<dbReference type="PIRSF" id="PIRSF001265">
    <property type="entry name" value="H+-PPase"/>
    <property type="match status" value="1"/>
</dbReference>
<keyword evidence="2 9" id="KW-0813">Transport</keyword>
<keyword evidence="7 9" id="KW-0406">Ion transport</keyword>
<dbReference type="GO" id="GO:0012505">
    <property type="term" value="C:endomembrane system"/>
    <property type="evidence" value="ECO:0007669"/>
    <property type="project" value="UniProtKB-SubCell"/>
</dbReference>
<dbReference type="GO" id="GO:0000287">
    <property type="term" value="F:magnesium ion binding"/>
    <property type="evidence" value="ECO:0007669"/>
    <property type="project" value="UniProtKB-UniRule"/>
</dbReference>
<dbReference type="RefSeq" id="WP_140945434.1">
    <property type="nucleotide sequence ID" value="NZ_FAOO01000012.1"/>
</dbReference>
<dbReference type="EMBL" id="FAOO01000012">
    <property type="protein sequence ID" value="CUU07122.1"/>
    <property type="molecule type" value="Genomic_DNA"/>
</dbReference>
<evidence type="ECO:0000256" key="1">
    <source>
        <dbReference type="ARBA" id="ARBA00004127"/>
    </source>
</evidence>
<comment type="catalytic activity">
    <reaction evidence="9">
        <text>Na(+)(in) + diphosphate + H2O = Na(+)(out) + 2 phosphate + H(+)</text>
        <dbReference type="Rhea" id="RHEA:57884"/>
        <dbReference type="ChEBI" id="CHEBI:15377"/>
        <dbReference type="ChEBI" id="CHEBI:15378"/>
        <dbReference type="ChEBI" id="CHEBI:29101"/>
        <dbReference type="ChEBI" id="CHEBI:33019"/>
        <dbReference type="ChEBI" id="CHEBI:43474"/>
        <dbReference type="EC" id="7.2.3.1"/>
    </reaction>
</comment>
<name>A0A0S4N752_9BACT</name>
<dbReference type="GO" id="GO:0030955">
    <property type="term" value="F:potassium ion binding"/>
    <property type="evidence" value="ECO:0007669"/>
    <property type="project" value="UniProtKB-UniRule"/>
</dbReference>
<organism evidence="10 11">
    <name type="scientific">Candidatus Thermokryptus mobilis</name>
    <dbReference type="NCBI Taxonomy" id="1643428"/>
    <lineage>
        <taxon>Bacteria</taxon>
        <taxon>Pseudomonadati</taxon>
        <taxon>Candidatus Kryptoniota</taxon>
        <taxon>Candidatus Thermokryptus</taxon>
    </lineage>
</organism>
<feature type="transmembrane region" description="Helical" evidence="9">
    <location>
        <begin position="6"/>
        <end position="26"/>
    </location>
</feature>
<sequence length="664" mass="69110">MSLEIWVPIVGVLGILYALYLFSYVLKQPAGNERMQMIARLIQRGASAFLKREYSTLVFFIVVMFVILWAVIRIETAIAFVSGALSSMVAGFIGMTSATRANVRTAQAAMQGQNKALVVSFTGGAVMGMTVASVGLIGLGIFYLLFKNDPTVITGFGMGASSIALFARVGGGIYTKSADVGADLVGKVEAGIPEDDPRNPAVIADNVGDNVGDVAGMGADLFESYVGSVIATIAVGTTMPSNKENFMILPLAIVMFGTIASFLATLSIRVFQNIDPQKALRYSTFVAEGLLIVISYFVVKNLVGDLKYFWPIVSGVFAGIAIGLLSEYYTSGSPIKSIAQSATTGAATNIITGIAVGFKSTTYPVLAIAIAIFISYITGGIYGIAISAVGMLATIGITMSVDAYGPIADNAGGIAEMSHLGPEVRKITDKLDALGNTTAAIGKGFAIGSAALTALALFTAYSQTIRLNKIDLMHANTVIGLLIGAGMPFLFAALTMEAVGKSAFKIVEEVRRQFREIPGLLEGKAEPDTAKCVDIATAGALKEMLLPGILAIVVPILVGVVLGPEALGGLLAGAIASGVMIALFMANGGGAWDNAKKYIEAGNFGGKGSDAHKAAVVGDTVGDPFKDTSGPSMNILIKLMSIVSLVFGVVLAKFHEQLFSALFK</sequence>
<dbReference type="GO" id="GO:0004427">
    <property type="term" value="F:inorganic diphosphate phosphatase activity"/>
    <property type="evidence" value="ECO:0007669"/>
    <property type="project" value="UniProtKB-UniRule"/>
</dbReference>
<evidence type="ECO:0000313" key="10">
    <source>
        <dbReference type="EMBL" id="CUU07122.1"/>
    </source>
</evidence>
<dbReference type="GO" id="GO:0006814">
    <property type="term" value="P:sodium ion transport"/>
    <property type="evidence" value="ECO:0007669"/>
    <property type="project" value="UniProtKB-UniRule"/>
</dbReference>
<feature type="transmembrane region" description="Helical" evidence="9">
    <location>
        <begin position="473"/>
        <end position="494"/>
    </location>
</feature>
<comment type="caution">
    <text evidence="9">Lacks conserved residue(s) required for the propagation of feature annotation.</text>
</comment>
<feature type="transmembrane region" description="Helical" evidence="9">
    <location>
        <begin position="152"/>
        <end position="169"/>
    </location>
</feature>
<accession>A0A0S4N752</accession>
<feature type="transmembrane region" description="Helical" evidence="9">
    <location>
        <begin position="544"/>
        <end position="562"/>
    </location>
</feature>
<dbReference type="NCBIfam" id="NF001961">
    <property type="entry name" value="PRK00733.3-6"/>
    <property type="match status" value="1"/>
</dbReference>
<dbReference type="NCBIfam" id="NF001960">
    <property type="entry name" value="PRK00733.3-5"/>
    <property type="match status" value="1"/>
</dbReference>
<feature type="transmembrane region" description="Helical" evidence="9">
    <location>
        <begin position="246"/>
        <end position="268"/>
    </location>
</feature>
<comment type="activity regulation">
    <text evidence="9">Requires K(+) for maximal activity.</text>
</comment>
<keyword evidence="11" id="KW-1185">Reference proteome</keyword>
<proteinExistence type="inferred from homology"/>
<dbReference type="PANTHER" id="PTHR31998">
    <property type="entry name" value="K(+)-INSENSITIVE PYROPHOSPHATE-ENERGIZED PROTON PUMP"/>
    <property type="match status" value="1"/>
</dbReference>
<dbReference type="Pfam" id="PF03030">
    <property type="entry name" value="H_PPase"/>
    <property type="match status" value="1"/>
</dbReference>
<keyword evidence="9" id="KW-0739">Sodium transport</keyword>
<feature type="transmembrane region" description="Helical" evidence="9">
    <location>
        <begin position="116"/>
        <end position="146"/>
    </location>
</feature>
<keyword evidence="3 9" id="KW-0812">Transmembrane</keyword>
<feature type="site" description="Determinant of potassium dependence" evidence="9">
    <location>
        <position position="439"/>
    </location>
</feature>
<keyword evidence="9" id="KW-0630">Potassium</keyword>
<dbReference type="NCBIfam" id="TIGR01104">
    <property type="entry name" value="V_PPase"/>
    <property type="match status" value="1"/>
</dbReference>
<comment type="subunit">
    <text evidence="9">Homodimer.</text>
</comment>
<keyword evidence="9" id="KW-1003">Cell membrane</keyword>
<feature type="transmembrane region" description="Helical" evidence="9">
    <location>
        <begin position="635"/>
        <end position="654"/>
    </location>
</feature>
<dbReference type="EC" id="7.2.3.1" evidence="9"/>
<comment type="cofactor">
    <cofactor evidence="9">
        <name>Mg(2+)</name>
        <dbReference type="ChEBI" id="CHEBI:18420"/>
    </cofactor>
</comment>
<evidence type="ECO:0000256" key="3">
    <source>
        <dbReference type="ARBA" id="ARBA00022692"/>
    </source>
</evidence>
<keyword evidence="9" id="KW-0915">Sodium</keyword>
<feature type="transmembrane region" description="Helical" evidence="9">
    <location>
        <begin position="78"/>
        <end position="95"/>
    </location>
</feature>
<evidence type="ECO:0000256" key="9">
    <source>
        <dbReference type="HAMAP-Rule" id="MF_01129"/>
    </source>
</evidence>
<comment type="subcellular location">
    <subcellularLocation>
        <location evidence="9">Cell membrane</location>
        <topology evidence="9">Multi-pass membrane protein</topology>
    </subcellularLocation>
    <subcellularLocation>
        <location evidence="1">Endomembrane system</location>
        <topology evidence="1">Multi-pass membrane protein</topology>
    </subcellularLocation>
</comment>
<feature type="transmembrane region" description="Helical" evidence="9">
    <location>
        <begin position="569"/>
        <end position="586"/>
    </location>
</feature>
<comment type="function">
    <text evidence="9">Sodium pump that utilizes the energy of pyrophosphate hydrolysis as the driving force for Na(+) movement across the membrane.</text>
</comment>
<keyword evidence="4 9" id="KW-0460">Magnesium</keyword>
<evidence type="ECO:0000256" key="8">
    <source>
        <dbReference type="ARBA" id="ARBA00023136"/>
    </source>
</evidence>
<dbReference type="OrthoDB" id="9808652at2"/>
<keyword evidence="8 9" id="KW-0472">Membrane</keyword>
<dbReference type="Proteomes" id="UP000320623">
    <property type="component" value="Unassembled WGS sequence"/>
</dbReference>
<dbReference type="HAMAP" id="MF_01129">
    <property type="entry name" value="PPase_energized_pump"/>
    <property type="match status" value="1"/>
</dbReference>
<feature type="transmembrane region" description="Helical" evidence="9">
    <location>
        <begin position="365"/>
        <end position="397"/>
    </location>
</feature>